<dbReference type="PANTHER" id="PTHR33254">
    <property type="entry name" value="4-HYDROXY-4-METHYL-2-OXOGLUTARATE ALDOLASE 3-RELATED"/>
    <property type="match status" value="1"/>
</dbReference>
<dbReference type="SUPFAM" id="SSF89562">
    <property type="entry name" value="RraA-like"/>
    <property type="match status" value="1"/>
</dbReference>
<dbReference type="InterPro" id="IPR036704">
    <property type="entry name" value="RraA/RraA-like_sf"/>
</dbReference>
<dbReference type="InterPro" id="IPR005493">
    <property type="entry name" value="RraA/RraA-like"/>
</dbReference>
<organism evidence="6 7">
    <name type="scientific">Citrobacter portucalensis</name>
    <dbReference type="NCBI Taxonomy" id="1639133"/>
    <lineage>
        <taxon>Bacteria</taxon>
        <taxon>Pseudomonadati</taxon>
        <taxon>Pseudomonadota</taxon>
        <taxon>Gammaproteobacteria</taxon>
        <taxon>Enterobacterales</taxon>
        <taxon>Enterobacteriaceae</taxon>
        <taxon>Citrobacter</taxon>
        <taxon>Citrobacter freundii complex</taxon>
    </lineage>
</organism>
<dbReference type="AlphaFoldDB" id="A0AAW5W493"/>
<keyword evidence="5" id="KW-0479">Metal-binding</keyword>
<evidence type="ECO:0000256" key="1">
    <source>
        <dbReference type="ARBA" id="ARBA00001968"/>
    </source>
</evidence>
<dbReference type="Proteomes" id="UP001207430">
    <property type="component" value="Unassembled WGS sequence"/>
</dbReference>
<comment type="caution">
    <text evidence="6">The sequence shown here is derived from an EMBL/GenBank/DDBJ whole genome shotgun (WGS) entry which is preliminary data.</text>
</comment>
<comment type="cofactor">
    <cofactor evidence="5">
        <name>Mg(2+)</name>
        <dbReference type="ChEBI" id="CHEBI:18420"/>
    </cofactor>
</comment>
<evidence type="ECO:0000313" key="7">
    <source>
        <dbReference type="Proteomes" id="UP001207430"/>
    </source>
</evidence>
<reference evidence="6" key="1">
    <citation type="submission" date="2022-07" db="EMBL/GenBank/DDBJ databases">
        <title>Genome Sequence of Citrobacter portucalensis from Edible Snails.</title>
        <authorList>
            <person name="Okafor A.C."/>
            <person name="Ogbo F.C."/>
            <person name="Ruppitsch W."/>
            <person name="Allerberger F."/>
        </authorList>
    </citation>
    <scope>NUCLEOTIDE SEQUENCE</scope>
    <source>
        <strain evidence="6">Igbk 7</strain>
    </source>
</reference>
<dbReference type="RefSeq" id="WP_267448976.1">
    <property type="nucleotide sequence ID" value="NZ_JANDBG010000011.1"/>
</dbReference>
<gene>
    <name evidence="6" type="ORF">NLN86_13960</name>
</gene>
<evidence type="ECO:0000256" key="4">
    <source>
        <dbReference type="ARBA" id="ARBA00030169"/>
    </source>
</evidence>
<name>A0AAW5W493_9ENTR</name>
<evidence type="ECO:0000256" key="5">
    <source>
        <dbReference type="PIRSR" id="PIRSR605493-1"/>
    </source>
</evidence>
<dbReference type="Gene3D" id="3.50.30.40">
    <property type="entry name" value="Ribonuclease E inhibitor RraA/RraA-like"/>
    <property type="match status" value="1"/>
</dbReference>
<dbReference type="CDD" id="cd16841">
    <property type="entry name" value="RraA_family"/>
    <property type="match status" value="1"/>
</dbReference>
<evidence type="ECO:0000256" key="2">
    <source>
        <dbReference type="ARBA" id="ARBA00016549"/>
    </source>
</evidence>
<proteinExistence type="predicted"/>
<dbReference type="PANTHER" id="PTHR33254:SF4">
    <property type="entry name" value="4-HYDROXY-4-METHYL-2-OXOGLUTARATE ALDOLASE 3-RELATED"/>
    <property type="match status" value="1"/>
</dbReference>
<evidence type="ECO:0000313" key="6">
    <source>
        <dbReference type="EMBL" id="MCX9002755.1"/>
    </source>
</evidence>
<feature type="binding site" evidence="5">
    <location>
        <begin position="106"/>
        <end position="109"/>
    </location>
    <ligand>
        <name>substrate</name>
    </ligand>
</feature>
<comment type="cofactor">
    <cofactor evidence="1">
        <name>a divalent metal cation</name>
        <dbReference type="ChEBI" id="CHEBI:60240"/>
    </cofactor>
</comment>
<sequence>MHSEERQLFEKIKNNLSTALLGDVMDAIGLQNQFLNPRLQPLEKQMRIAGRAMPVLEADYPTFTGSCSNGPLGDKAFGVMFEALDSLQENEVYIASGSSPTYALWGGLMSTRAVHLNAAGAILNGYSRDKHEILELNFPVFSLGSYSQDQKVRGKVLDYGVPITIDGVMIIPGDLIVADEEGVLVIPRRVEQEVIGLALEKGVTENKVRDAIREGIGAVEAWNRFGVM</sequence>
<protein>
    <recommendedName>
        <fullName evidence="2">Putative 4-hydroxy-4-methyl-2-oxoglutarate aldolase</fullName>
    </recommendedName>
    <alternativeName>
        <fullName evidence="3">Regulator of ribonuclease activity homolog</fullName>
    </alternativeName>
    <alternativeName>
        <fullName evidence="4">RraA-like protein</fullName>
    </alternativeName>
</protein>
<dbReference type="GO" id="GO:0046872">
    <property type="term" value="F:metal ion binding"/>
    <property type="evidence" value="ECO:0007669"/>
    <property type="project" value="UniProtKB-KW"/>
</dbReference>
<evidence type="ECO:0000256" key="3">
    <source>
        <dbReference type="ARBA" id="ARBA00029596"/>
    </source>
</evidence>
<dbReference type="EMBL" id="JANDBG010000011">
    <property type="protein sequence ID" value="MCX9002755.1"/>
    <property type="molecule type" value="Genomic_DNA"/>
</dbReference>
<feature type="binding site" evidence="5">
    <location>
        <position position="129"/>
    </location>
    <ligand>
        <name>Mg(2+)</name>
        <dbReference type="ChEBI" id="CHEBI:18420"/>
    </ligand>
</feature>
<dbReference type="Pfam" id="PF03737">
    <property type="entry name" value="RraA-like"/>
    <property type="match status" value="1"/>
</dbReference>
<dbReference type="GO" id="GO:0008948">
    <property type="term" value="F:oxaloacetate decarboxylase activity"/>
    <property type="evidence" value="ECO:0007669"/>
    <property type="project" value="TreeGrafter"/>
</dbReference>
<accession>A0AAW5W493</accession>
<dbReference type="GO" id="GO:0047443">
    <property type="term" value="F:4-hydroxy-4-methyl-2-oxoglutarate aldolase activity"/>
    <property type="evidence" value="ECO:0007669"/>
    <property type="project" value="TreeGrafter"/>
</dbReference>
<feature type="binding site" evidence="5">
    <location>
        <position position="128"/>
    </location>
    <ligand>
        <name>substrate</name>
    </ligand>
</feature>
<keyword evidence="5" id="KW-0460">Magnesium</keyword>